<evidence type="ECO:0000256" key="6">
    <source>
        <dbReference type="ARBA" id="ARBA00022840"/>
    </source>
</evidence>
<evidence type="ECO:0000256" key="3">
    <source>
        <dbReference type="ARBA" id="ARBA00022679"/>
    </source>
</evidence>
<organism evidence="10 11">
    <name type="scientific">Williamsia marianensis</name>
    <dbReference type="NCBI Taxonomy" id="85044"/>
    <lineage>
        <taxon>Bacteria</taxon>
        <taxon>Bacillati</taxon>
        <taxon>Actinomycetota</taxon>
        <taxon>Actinomycetes</taxon>
        <taxon>Mycobacteriales</taxon>
        <taxon>Nocardiaceae</taxon>
        <taxon>Williamsia</taxon>
    </lineage>
</organism>
<dbReference type="Proteomes" id="UP000274762">
    <property type="component" value="Unassembled WGS sequence"/>
</dbReference>
<dbReference type="Gene3D" id="1.10.510.10">
    <property type="entry name" value="Transferase(Phosphotransferase) domain 1"/>
    <property type="match status" value="2"/>
</dbReference>
<dbReference type="Pfam" id="PF00069">
    <property type="entry name" value="Pkinase"/>
    <property type="match status" value="2"/>
</dbReference>
<keyword evidence="6" id="KW-0067">ATP-binding</keyword>
<dbReference type="PROSITE" id="PS50011">
    <property type="entry name" value="PROTEIN_KINASE_DOM"/>
    <property type="match status" value="2"/>
</dbReference>
<evidence type="ECO:0000256" key="7">
    <source>
        <dbReference type="SAM" id="MobiDB-lite"/>
    </source>
</evidence>
<accession>A0A495K5P6</accession>
<dbReference type="GO" id="GO:0005524">
    <property type="term" value="F:ATP binding"/>
    <property type="evidence" value="ECO:0007669"/>
    <property type="project" value="UniProtKB-KW"/>
</dbReference>
<feature type="region of interest" description="Disordered" evidence="7">
    <location>
        <begin position="1319"/>
        <end position="1340"/>
    </location>
</feature>
<evidence type="ECO:0000313" key="10">
    <source>
        <dbReference type="EMBL" id="RKR96616.1"/>
    </source>
</evidence>
<feature type="domain" description="NERD" evidence="9">
    <location>
        <begin position="14"/>
        <end position="132"/>
    </location>
</feature>
<dbReference type="SUPFAM" id="SSF56112">
    <property type="entry name" value="Protein kinase-like (PK-like)"/>
    <property type="match status" value="2"/>
</dbReference>
<dbReference type="PANTHER" id="PTHR43289">
    <property type="entry name" value="MITOGEN-ACTIVATED PROTEIN KINASE KINASE KINASE 20-RELATED"/>
    <property type="match status" value="1"/>
</dbReference>
<evidence type="ECO:0000256" key="2">
    <source>
        <dbReference type="ARBA" id="ARBA00022527"/>
    </source>
</evidence>
<dbReference type="OrthoDB" id="3404503at2"/>
<sequence>MTQGDDRWIEVSKSAFAHEAEGLQVLRDLIPMTSPYRAWTNFEFMDNHGQWHEIDALVLGRRRLHLVELKAYTGVLQGSETSWVITSLGGRSRTQRSPLLVTRRKAQRLASRIEEEARKVAQNAGLDPEKVRRALPFVQESVFLHGGQFHADMPDLAKSSLFGMDGREDQTGLPGISTRLLEPPSDNRRVDEDLSVIIALALQNLGIARRTERDAGSWTITGKPLANGVDWQEWSAKHKATGTEGRARIVSLRPGTPAQARAAAHRRMQREFSLLSSLRHESIVAPRDLVQDDDGNTVLIYPNLPAYEQLDLALATRTLTAEQQVQILTEVSEALAYAHRNQVAHRGLSTSTVLINTQALDEDGAVRIRLADWSWAGRVHSPGTQSSTMLGTPDQAGTTVEDVYQAPEDRWASDADRLALDVFSLGALAYYLLSGGQAPASSRAELLERLRQEQGLDLAASGGRFVDESLRALVLRSTCPSVSKRVGTDGKTGVPSFGAHQFAAELSDYRRDRLLPPTQIVDPLNPAPGALIADRFEVIRVLGVGSTARGVLVTDRDHDDAVRVLKVGLDDSATARLHDEAQVLTELARHTPPVPGVVELVEGPLDLSGRKALLLTNCGEQTLSDLVRHTPLSESRLRTWGQELLDIVVALDSIGIAHRDIKPANLGLAHVDGRTKAARKTRLALFDFSLSRADVSQTEAGTPPYRDPFLGTGIRTAFDSAAERYSAAVVLYEMATASTPVYGDGMSDPRVLNDDVTVTAEDFTAAGLSRSRAEALVAFFQTALTRNAKDRFDTANAMRSAWASAFQAKSVSEQPAAPTPVKPLAKPVAPQPVARTYESLDILSAEFTKAAGNKPSVMRRQVVELVLGTHDRSPADPFITYPALAALAGVTSGRVAQIFGEFADLWAKNDRLAATVTDLYRRGLTLLESSGGASTPDLLARELAGSLNTESVADPQRTALGVLRLLLSSRPDAEGDNNSSPDTALQMVRRHGSGTVAMIATVAVPRRLPAALASSAETLVDSARAQGTLLVTPEDAKNQLRSTAAAVLDVAGADVEIPGHALLRMAAVASTEVALSSRDELHAASLPVDGALRILLRGLSTADAFGRSELESRLSARFPALAQKLPRRPDLDVMIESVIPGMAWDESSARYRFADAPHTGTNIPTRTTLTTAHPVRTTGTTDVEYTLTASVRERTFRALGVPLGYSDAVAEALVTHFGATQIDITELMLGNLRQLASSGGLPWDDILAADAGSTIDRNSLSNFVSQAVPTLIAAVDDADGPVLLTDLSLLAAYGQLKVLHNWLDVTAPPKHAVWALIPQPEEAGGPPGPKVDGNALQPNSPEQFVQVNKDEIKALIAAVRSNDQVKEHI</sequence>
<dbReference type="GO" id="GO:0004674">
    <property type="term" value="F:protein serine/threonine kinase activity"/>
    <property type="evidence" value="ECO:0007669"/>
    <property type="project" value="UniProtKB-KW"/>
</dbReference>
<dbReference type="InterPro" id="IPR011009">
    <property type="entry name" value="Kinase-like_dom_sf"/>
</dbReference>
<evidence type="ECO:0000313" key="11">
    <source>
        <dbReference type="Proteomes" id="UP000274762"/>
    </source>
</evidence>
<evidence type="ECO:0000259" key="8">
    <source>
        <dbReference type="PROSITE" id="PS50011"/>
    </source>
</evidence>
<keyword evidence="3" id="KW-0808">Transferase</keyword>
<dbReference type="Pfam" id="PF08378">
    <property type="entry name" value="NERD"/>
    <property type="match status" value="1"/>
</dbReference>
<gene>
    <name evidence="10" type="ORF">DFJ75_3469</name>
</gene>
<dbReference type="RefSeq" id="WP_062795549.1">
    <property type="nucleotide sequence ID" value="NZ_CBCRXS010000003.1"/>
</dbReference>
<reference evidence="10 11" key="1">
    <citation type="submission" date="2018-10" db="EMBL/GenBank/DDBJ databases">
        <title>Sequencing the genomes of 1000 actinobacteria strains.</title>
        <authorList>
            <person name="Klenk H.-P."/>
        </authorList>
    </citation>
    <scope>NUCLEOTIDE SEQUENCE [LARGE SCALE GENOMIC DNA]</scope>
    <source>
        <strain evidence="10 11">DSM 44343</strain>
    </source>
</reference>
<dbReference type="InterPro" id="IPR000719">
    <property type="entry name" value="Prot_kinase_dom"/>
</dbReference>
<evidence type="ECO:0000256" key="1">
    <source>
        <dbReference type="ARBA" id="ARBA00012513"/>
    </source>
</evidence>
<comment type="caution">
    <text evidence="10">The sequence shown here is derived from an EMBL/GenBank/DDBJ whole genome shotgun (WGS) entry which is preliminary data.</text>
</comment>
<name>A0A495K5P6_WILMA</name>
<proteinExistence type="predicted"/>
<dbReference type="SMART" id="SM00220">
    <property type="entry name" value="S_TKc"/>
    <property type="match status" value="1"/>
</dbReference>
<dbReference type="PANTHER" id="PTHR43289:SF6">
    <property type="entry name" value="SERINE_THREONINE-PROTEIN KINASE NEKL-3"/>
    <property type="match status" value="1"/>
</dbReference>
<feature type="domain" description="Protein kinase" evidence="8">
    <location>
        <begin position="536"/>
        <end position="803"/>
    </location>
</feature>
<keyword evidence="4" id="KW-0547">Nucleotide-binding</keyword>
<keyword evidence="2 10" id="KW-0723">Serine/threonine-protein kinase</keyword>
<dbReference type="EMBL" id="RBKV01000001">
    <property type="protein sequence ID" value="RKR96616.1"/>
    <property type="molecule type" value="Genomic_DNA"/>
</dbReference>
<dbReference type="PROSITE" id="PS50965">
    <property type="entry name" value="NERD"/>
    <property type="match status" value="1"/>
</dbReference>
<dbReference type="EC" id="2.7.11.1" evidence="1"/>
<evidence type="ECO:0000256" key="5">
    <source>
        <dbReference type="ARBA" id="ARBA00022777"/>
    </source>
</evidence>
<evidence type="ECO:0000256" key="4">
    <source>
        <dbReference type="ARBA" id="ARBA00022741"/>
    </source>
</evidence>
<evidence type="ECO:0000259" key="9">
    <source>
        <dbReference type="PROSITE" id="PS50965"/>
    </source>
</evidence>
<feature type="domain" description="Protein kinase" evidence="8">
    <location>
        <begin position="219"/>
        <end position="503"/>
    </location>
</feature>
<dbReference type="InterPro" id="IPR011528">
    <property type="entry name" value="NERD"/>
</dbReference>
<protein>
    <recommendedName>
        <fullName evidence="1">non-specific serine/threonine protein kinase</fullName>
        <ecNumber evidence="1">2.7.11.1</ecNumber>
    </recommendedName>
</protein>
<keyword evidence="5 10" id="KW-0418">Kinase</keyword>